<reference evidence="1" key="1">
    <citation type="submission" date="2022-10" db="EMBL/GenBank/DDBJ databases">
        <title>Complete Genome of Trichothecium roseum strain YXFP-22015, a Plant Pathogen Isolated from Citrus.</title>
        <authorList>
            <person name="Wang Y."/>
            <person name="Zhu L."/>
        </authorList>
    </citation>
    <scope>NUCLEOTIDE SEQUENCE</scope>
    <source>
        <strain evidence="1">YXFP-22015</strain>
    </source>
</reference>
<keyword evidence="2" id="KW-1185">Reference proteome</keyword>
<evidence type="ECO:0000313" key="2">
    <source>
        <dbReference type="Proteomes" id="UP001163324"/>
    </source>
</evidence>
<evidence type="ECO:0000313" key="1">
    <source>
        <dbReference type="EMBL" id="KAI9903185.1"/>
    </source>
</evidence>
<protein>
    <submittedName>
        <fullName evidence="1">Uncharacterized protein</fullName>
    </submittedName>
</protein>
<organism evidence="1 2">
    <name type="scientific">Trichothecium roseum</name>
    <dbReference type="NCBI Taxonomy" id="47278"/>
    <lineage>
        <taxon>Eukaryota</taxon>
        <taxon>Fungi</taxon>
        <taxon>Dikarya</taxon>
        <taxon>Ascomycota</taxon>
        <taxon>Pezizomycotina</taxon>
        <taxon>Sordariomycetes</taxon>
        <taxon>Hypocreomycetidae</taxon>
        <taxon>Hypocreales</taxon>
        <taxon>Hypocreales incertae sedis</taxon>
        <taxon>Trichothecium</taxon>
    </lineage>
</organism>
<accession>A0ACC0VBU6</accession>
<sequence>MAAAVAPLLPRLALPALPNVPRWASLYTTRFAPRLFPTLTIAIPGISLNIPALLDDIWEGILKAVPKNKTSHSRKRHRQMAGKALNDVQGLCKCPGCGNVKRTHRLCSHCLEDMKRIWKQDYPNDKSLE</sequence>
<gene>
    <name evidence="1" type="ORF">N3K66_002537</name>
</gene>
<dbReference type="EMBL" id="CM047941">
    <property type="protein sequence ID" value="KAI9903185.1"/>
    <property type="molecule type" value="Genomic_DNA"/>
</dbReference>
<dbReference type="Proteomes" id="UP001163324">
    <property type="component" value="Chromosome 2"/>
</dbReference>
<comment type="caution">
    <text evidence="1">The sequence shown here is derived from an EMBL/GenBank/DDBJ whole genome shotgun (WGS) entry which is preliminary data.</text>
</comment>
<proteinExistence type="predicted"/>
<name>A0ACC0VBU6_9HYPO</name>